<organism evidence="1 2">
    <name type="scientific">Aurantiacibacter aquimixticola</name>
    <dbReference type="NCBI Taxonomy" id="1958945"/>
    <lineage>
        <taxon>Bacteria</taxon>
        <taxon>Pseudomonadati</taxon>
        <taxon>Pseudomonadota</taxon>
        <taxon>Alphaproteobacteria</taxon>
        <taxon>Sphingomonadales</taxon>
        <taxon>Erythrobacteraceae</taxon>
        <taxon>Aurantiacibacter</taxon>
    </lineage>
</organism>
<protein>
    <submittedName>
        <fullName evidence="1">Uncharacterized protein</fullName>
    </submittedName>
</protein>
<proteinExistence type="predicted"/>
<evidence type="ECO:0000313" key="1">
    <source>
        <dbReference type="EMBL" id="RJY09542.1"/>
    </source>
</evidence>
<dbReference type="EMBL" id="RAHX01000001">
    <property type="protein sequence ID" value="RJY09542.1"/>
    <property type="molecule type" value="Genomic_DNA"/>
</dbReference>
<accession>A0A419RUT5</accession>
<name>A0A419RUT5_9SPHN</name>
<gene>
    <name evidence="1" type="ORF">D6201_09390</name>
</gene>
<sequence>MFRACEVARDRGLVRKVEHLAGQRLDSLHGVIGNHSWPTKQGEAIKNALAQWKAVRERRSFIAHGRMTVSLQQSGEWVALLDLTVFHANLRTDDRWAVTESEATQFLDEIMRASHNLGTQLGQVREAMQNGLRSTTETQ</sequence>
<reference evidence="1 2" key="1">
    <citation type="journal article" date="2017" name="Int. J. Syst. Evol. Microbiol.">
        <title>Erythrobacter aquimixticola sp. nov., isolated from the junction between the ocean and a freshwater spring.</title>
        <authorList>
            <person name="Park S."/>
            <person name="Jung Y.T."/>
            <person name="Choi S.J."/>
            <person name="Yoon J.H."/>
        </authorList>
    </citation>
    <scope>NUCLEOTIDE SEQUENCE [LARGE SCALE GENOMIC DNA]</scope>
    <source>
        <strain evidence="1 2">JSSK-14</strain>
    </source>
</reference>
<keyword evidence="2" id="KW-1185">Reference proteome</keyword>
<evidence type="ECO:0000313" key="2">
    <source>
        <dbReference type="Proteomes" id="UP000285232"/>
    </source>
</evidence>
<comment type="caution">
    <text evidence="1">The sequence shown here is derived from an EMBL/GenBank/DDBJ whole genome shotgun (WGS) entry which is preliminary data.</text>
</comment>
<dbReference type="AlphaFoldDB" id="A0A419RUT5"/>
<dbReference type="Proteomes" id="UP000285232">
    <property type="component" value="Unassembled WGS sequence"/>
</dbReference>